<organism evidence="1 2">
    <name type="scientific">Trametes coccinea (strain BRFM310)</name>
    <name type="common">Pycnoporus coccineus</name>
    <dbReference type="NCBI Taxonomy" id="1353009"/>
    <lineage>
        <taxon>Eukaryota</taxon>
        <taxon>Fungi</taxon>
        <taxon>Dikarya</taxon>
        <taxon>Basidiomycota</taxon>
        <taxon>Agaricomycotina</taxon>
        <taxon>Agaricomycetes</taxon>
        <taxon>Polyporales</taxon>
        <taxon>Polyporaceae</taxon>
        <taxon>Trametes</taxon>
    </lineage>
</organism>
<dbReference type="OrthoDB" id="2794762at2759"/>
<proteinExistence type="predicted"/>
<sequence>HWRSPARLSDPSSFILYLSPTSEPARPVAFIFVNPREYDPPILEHRKGLHAWIAGASLDWRNGGCLTRMVHELDDIPVLIICTFPSRFEVMWKWLLRRDWAVERDLGAGKVSLSR</sequence>
<accession>A0A1Y2IY78</accession>
<protein>
    <submittedName>
        <fullName evidence="1">Uncharacterized protein</fullName>
    </submittedName>
</protein>
<name>A0A1Y2IY78_TRAC3</name>
<dbReference type="STRING" id="1353009.A0A1Y2IY78"/>
<evidence type="ECO:0000313" key="1">
    <source>
        <dbReference type="EMBL" id="OSD04912.1"/>
    </source>
</evidence>
<feature type="non-terminal residue" evidence="1">
    <location>
        <position position="115"/>
    </location>
</feature>
<dbReference type="AlphaFoldDB" id="A0A1Y2IY78"/>
<dbReference type="Proteomes" id="UP000193067">
    <property type="component" value="Unassembled WGS sequence"/>
</dbReference>
<evidence type="ECO:0000313" key="2">
    <source>
        <dbReference type="Proteomes" id="UP000193067"/>
    </source>
</evidence>
<feature type="non-terminal residue" evidence="1">
    <location>
        <position position="1"/>
    </location>
</feature>
<gene>
    <name evidence="1" type="ORF">PYCCODRAFT_1352168</name>
</gene>
<reference evidence="1 2" key="1">
    <citation type="journal article" date="2015" name="Biotechnol. Biofuels">
        <title>Enhanced degradation of softwood versus hardwood by the white-rot fungus Pycnoporus coccineus.</title>
        <authorList>
            <person name="Couturier M."/>
            <person name="Navarro D."/>
            <person name="Chevret D."/>
            <person name="Henrissat B."/>
            <person name="Piumi F."/>
            <person name="Ruiz-Duenas F.J."/>
            <person name="Martinez A.T."/>
            <person name="Grigoriev I.V."/>
            <person name="Riley R."/>
            <person name="Lipzen A."/>
            <person name="Berrin J.G."/>
            <person name="Master E.R."/>
            <person name="Rosso M.N."/>
        </authorList>
    </citation>
    <scope>NUCLEOTIDE SEQUENCE [LARGE SCALE GENOMIC DNA]</scope>
    <source>
        <strain evidence="1 2">BRFM310</strain>
    </source>
</reference>
<keyword evidence="2" id="KW-1185">Reference proteome</keyword>
<dbReference type="EMBL" id="KZ084095">
    <property type="protein sequence ID" value="OSD04912.1"/>
    <property type="molecule type" value="Genomic_DNA"/>
</dbReference>